<reference evidence="1" key="1">
    <citation type="journal article" date="2012" name="Nature">
        <title>The oyster genome reveals stress adaptation and complexity of shell formation.</title>
        <authorList>
            <person name="Zhang G."/>
            <person name="Fang X."/>
            <person name="Guo X."/>
            <person name="Li L."/>
            <person name="Luo R."/>
            <person name="Xu F."/>
            <person name="Yang P."/>
            <person name="Zhang L."/>
            <person name="Wang X."/>
            <person name="Qi H."/>
            <person name="Xiong Z."/>
            <person name="Que H."/>
            <person name="Xie Y."/>
            <person name="Holland P.W."/>
            <person name="Paps J."/>
            <person name="Zhu Y."/>
            <person name="Wu F."/>
            <person name="Chen Y."/>
            <person name="Wang J."/>
            <person name="Peng C."/>
            <person name="Meng J."/>
            <person name="Yang L."/>
            <person name="Liu J."/>
            <person name="Wen B."/>
            <person name="Zhang N."/>
            <person name="Huang Z."/>
            <person name="Zhu Q."/>
            <person name="Feng Y."/>
            <person name="Mount A."/>
            <person name="Hedgecock D."/>
            <person name="Xu Z."/>
            <person name="Liu Y."/>
            <person name="Domazet-Loso T."/>
            <person name="Du Y."/>
            <person name="Sun X."/>
            <person name="Zhang S."/>
            <person name="Liu B."/>
            <person name="Cheng P."/>
            <person name="Jiang X."/>
            <person name="Li J."/>
            <person name="Fan D."/>
            <person name="Wang W."/>
            <person name="Fu W."/>
            <person name="Wang T."/>
            <person name="Wang B."/>
            <person name="Zhang J."/>
            <person name="Peng Z."/>
            <person name="Li Y."/>
            <person name="Li N."/>
            <person name="Wang J."/>
            <person name="Chen M."/>
            <person name="He Y."/>
            <person name="Tan F."/>
            <person name="Song X."/>
            <person name="Zheng Q."/>
            <person name="Huang R."/>
            <person name="Yang H."/>
            <person name="Du X."/>
            <person name="Chen L."/>
            <person name="Yang M."/>
            <person name="Gaffney P.M."/>
            <person name="Wang S."/>
            <person name="Luo L."/>
            <person name="She Z."/>
            <person name="Ming Y."/>
            <person name="Huang W."/>
            <person name="Zhang S."/>
            <person name="Huang B."/>
            <person name="Zhang Y."/>
            <person name="Qu T."/>
            <person name="Ni P."/>
            <person name="Miao G."/>
            <person name="Wang J."/>
            <person name="Wang Q."/>
            <person name="Steinberg C.E."/>
            <person name="Wang H."/>
            <person name="Li N."/>
            <person name="Qian L."/>
            <person name="Zhang G."/>
            <person name="Li Y."/>
            <person name="Yang H."/>
            <person name="Liu X."/>
            <person name="Wang J."/>
            <person name="Yin Y."/>
            <person name="Wang J."/>
        </authorList>
    </citation>
    <scope>NUCLEOTIDE SEQUENCE [LARGE SCALE GENOMIC DNA]</scope>
    <source>
        <strain evidence="1">05x7-T-G4-1.051#20</strain>
    </source>
</reference>
<name>K1R991_MAGGI</name>
<dbReference type="InParanoid" id="K1R991"/>
<dbReference type="SMART" id="SM00355">
    <property type="entry name" value="ZnF_C2H2"/>
    <property type="match status" value="2"/>
</dbReference>
<organism evidence="1">
    <name type="scientific">Magallana gigas</name>
    <name type="common">Pacific oyster</name>
    <name type="synonym">Crassostrea gigas</name>
    <dbReference type="NCBI Taxonomy" id="29159"/>
    <lineage>
        <taxon>Eukaryota</taxon>
        <taxon>Metazoa</taxon>
        <taxon>Spiralia</taxon>
        <taxon>Lophotrochozoa</taxon>
        <taxon>Mollusca</taxon>
        <taxon>Bivalvia</taxon>
        <taxon>Autobranchia</taxon>
        <taxon>Pteriomorphia</taxon>
        <taxon>Ostreida</taxon>
        <taxon>Ostreoidea</taxon>
        <taxon>Ostreidae</taxon>
        <taxon>Magallana</taxon>
    </lineage>
</organism>
<dbReference type="InterPro" id="IPR013087">
    <property type="entry name" value="Znf_C2H2_type"/>
</dbReference>
<accession>K1R991</accession>
<dbReference type="AlphaFoldDB" id="K1R991"/>
<dbReference type="HOGENOM" id="CLU_2401773_0_0_1"/>
<dbReference type="Pfam" id="PF00096">
    <property type="entry name" value="zf-C2H2"/>
    <property type="match status" value="1"/>
</dbReference>
<dbReference type="PROSITE" id="PS50157">
    <property type="entry name" value="ZINC_FINGER_C2H2_2"/>
    <property type="match status" value="1"/>
</dbReference>
<evidence type="ECO:0000313" key="1">
    <source>
        <dbReference type="EMBL" id="EKC37730.1"/>
    </source>
</evidence>
<dbReference type="EMBL" id="JH818288">
    <property type="protein sequence ID" value="EKC37730.1"/>
    <property type="molecule type" value="Genomic_DNA"/>
</dbReference>
<protein>
    <submittedName>
        <fullName evidence="1">Uncharacterized protein</fullName>
    </submittedName>
</protein>
<dbReference type="PROSITE" id="PS00028">
    <property type="entry name" value="ZINC_FINGER_C2H2_1"/>
    <property type="match status" value="1"/>
</dbReference>
<proteinExistence type="predicted"/>
<dbReference type="Gene3D" id="3.30.160.60">
    <property type="entry name" value="Classic Zinc Finger"/>
    <property type="match status" value="1"/>
</dbReference>
<gene>
    <name evidence="1" type="ORF">CGI_10004498</name>
</gene>
<sequence>MIRCTECPVTFANLRNLKRHQNQKHKNDVNMNKCPIGGCEVFSFRMEYLASHLHISHGKTLEEAKITARKTPVEVRKRLEINSRKNEQKQKNM</sequence>